<comment type="pathway">
    <text evidence="3">tRNA modification; 5-methoxycarbonylmethyl-2-thiouridine-tRNA biosynthesis.</text>
</comment>
<comment type="similarity">
    <text evidence="3">Belongs to the CTU2/NCS2 family.</text>
</comment>
<dbReference type="Pfam" id="PF10288">
    <property type="entry name" value="CTU2"/>
    <property type="match status" value="1"/>
</dbReference>
<dbReference type="AlphaFoldDB" id="A0A1B9GLG4"/>
<dbReference type="STRING" id="1296120.A0A1B9GLG4"/>
<keyword evidence="2 3" id="KW-0819">tRNA processing</keyword>
<dbReference type="Proteomes" id="UP000092666">
    <property type="component" value="Unassembled WGS sequence"/>
</dbReference>
<dbReference type="Gene3D" id="3.40.50.620">
    <property type="entry name" value="HUPs"/>
    <property type="match status" value="1"/>
</dbReference>
<accession>A0A1B9GLG4</accession>
<evidence type="ECO:0000313" key="4">
    <source>
        <dbReference type="EMBL" id="OCF31919.1"/>
    </source>
</evidence>
<dbReference type="InterPro" id="IPR014729">
    <property type="entry name" value="Rossmann-like_a/b/a_fold"/>
</dbReference>
<keyword evidence="1 3" id="KW-0963">Cytoplasm</keyword>
<comment type="function">
    <text evidence="3">Plays a central role in 2-thiolation of mcm(5)S(2)U at tRNA wobble positions of tRNA(Lys), tRNA(Glu) and tRNA(Gln). May act by forming a heterodimer with NCS6 that ligates sulfur from thiocarboxylated URM1 onto the uridine of tRNAs at wobble position. Prior mcm(5) tRNA modification by the elongator complex is required for 2-thiolation. May also be involved in protein urmylation.</text>
</comment>
<dbReference type="GO" id="GO:0016783">
    <property type="term" value="F:sulfurtransferase activity"/>
    <property type="evidence" value="ECO:0007669"/>
    <property type="project" value="TreeGrafter"/>
</dbReference>
<dbReference type="PANTHER" id="PTHR20882:SF14">
    <property type="entry name" value="CYTOPLASMIC TRNA 2-THIOLATION PROTEIN 2"/>
    <property type="match status" value="1"/>
</dbReference>
<dbReference type="GO" id="GO:0002143">
    <property type="term" value="P:tRNA wobble position uridine thiolation"/>
    <property type="evidence" value="ECO:0007669"/>
    <property type="project" value="TreeGrafter"/>
</dbReference>
<evidence type="ECO:0000256" key="1">
    <source>
        <dbReference type="ARBA" id="ARBA00022490"/>
    </source>
</evidence>
<reference evidence="5" key="2">
    <citation type="submission" date="2013-12" db="EMBL/GenBank/DDBJ databases">
        <title>Evolution of pathogenesis and genome organization in the Tremellales.</title>
        <authorList>
            <person name="Cuomo C."/>
            <person name="Litvintseva A."/>
            <person name="Heitman J."/>
            <person name="Chen Y."/>
            <person name="Sun S."/>
            <person name="Springer D."/>
            <person name="Dromer F."/>
            <person name="Young S."/>
            <person name="Zeng Q."/>
            <person name="Chapman S."/>
            <person name="Gujja S."/>
            <person name="Saif S."/>
            <person name="Birren B."/>
        </authorList>
    </citation>
    <scope>NUCLEOTIDE SEQUENCE [LARGE SCALE GENOMIC DNA]</scope>
    <source>
        <strain evidence="5">BCC8398</strain>
    </source>
</reference>
<dbReference type="GO" id="GO:0000049">
    <property type="term" value="F:tRNA binding"/>
    <property type="evidence" value="ECO:0007669"/>
    <property type="project" value="InterPro"/>
</dbReference>
<protein>
    <recommendedName>
        <fullName evidence="3">Cytoplasmic tRNA 2-thiolation protein 2</fullName>
    </recommendedName>
</protein>
<dbReference type="InterPro" id="IPR019407">
    <property type="entry name" value="CTU2"/>
</dbReference>
<dbReference type="OrthoDB" id="25129at2759"/>
<gene>
    <name evidence="3" type="primary">NCS2</name>
    <name evidence="3" type="synonym">CTU2</name>
    <name evidence="4" type="ORF">I316_06520</name>
</gene>
<dbReference type="UniPathway" id="UPA00988"/>
<reference evidence="4 5" key="1">
    <citation type="submission" date="2013-07" db="EMBL/GenBank/DDBJ databases">
        <title>The Genome Sequence of Cryptococcus heveanensis BCC8398.</title>
        <authorList>
            <consortium name="The Broad Institute Genome Sequencing Platform"/>
            <person name="Cuomo C."/>
            <person name="Litvintseva A."/>
            <person name="Chen Y."/>
            <person name="Heitman J."/>
            <person name="Sun S."/>
            <person name="Springer D."/>
            <person name="Dromer F."/>
            <person name="Young S.K."/>
            <person name="Zeng Q."/>
            <person name="Gargeya S."/>
            <person name="Fitzgerald M."/>
            <person name="Abouelleil A."/>
            <person name="Alvarado L."/>
            <person name="Berlin A.M."/>
            <person name="Chapman S.B."/>
            <person name="Dewar J."/>
            <person name="Goldberg J."/>
            <person name="Griggs A."/>
            <person name="Gujja S."/>
            <person name="Hansen M."/>
            <person name="Howarth C."/>
            <person name="Imamovic A."/>
            <person name="Larimer J."/>
            <person name="McCowan C."/>
            <person name="Murphy C."/>
            <person name="Pearson M."/>
            <person name="Priest M."/>
            <person name="Roberts A."/>
            <person name="Saif S."/>
            <person name="Shea T."/>
            <person name="Sykes S."/>
            <person name="Wortman J."/>
            <person name="Nusbaum C."/>
            <person name="Birren B."/>
        </authorList>
    </citation>
    <scope>NUCLEOTIDE SEQUENCE [LARGE SCALE GENOMIC DNA]</scope>
    <source>
        <strain evidence="4 5">BCC8398</strain>
    </source>
</reference>
<proteinExistence type="inferred from homology"/>
<organism evidence="4 5">
    <name type="scientific">Kwoniella heveanensis BCC8398</name>
    <dbReference type="NCBI Taxonomy" id="1296120"/>
    <lineage>
        <taxon>Eukaryota</taxon>
        <taxon>Fungi</taxon>
        <taxon>Dikarya</taxon>
        <taxon>Basidiomycota</taxon>
        <taxon>Agaricomycotina</taxon>
        <taxon>Tremellomycetes</taxon>
        <taxon>Tremellales</taxon>
        <taxon>Cryptococcaceae</taxon>
        <taxon>Kwoniella</taxon>
    </lineage>
</organism>
<dbReference type="GO" id="GO:0032447">
    <property type="term" value="P:protein urmylation"/>
    <property type="evidence" value="ECO:0007669"/>
    <property type="project" value="UniProtKB-UniRule"/>
</dbReference>
<dbReference type="HAMAP" id="MF_03054">
    <property type="entry name" value="CTU2"/>
    <property type="match status" value="1"/>
</dbReference>
<evidence type="ECO:0000313" key="5">
    <source>
        <dbReference type="Proteomes" id="UP000092666"/>
    </source>
</evidence>
<comment type="subcellular location">
    <subcellularLocation>
        <location evidence="3">Cytoplasm</location>
    </subcellularLocation>
</comment>
<name>A0A1B9GLG4_9TREE</name>
<sequence length="551" mass="59601">MSCGNVQDVPEVDVDGVQAEPEKVTMPRKKRVRRIDKSLCQRCQATKSMYIIRNVTYCKECFDAAFYSRISKTLNPALKGFDSFTSSRKSYLLNGSRAPRQTGDAVLALSSGAGSTSMVEMLVSREFIGKGDGKIADLTKGEREVVWDKGWVVYVEFAGVLEGVDDRSEIVKQWVDGLGPGIRYVGLRAEDVFDAGLKGRLHRLGSGLDGVTPTGGENGATVALDVTDPDLPLFSVPESSSSTTTPLEHLRALISSLPPASRPALLSSILNSLLTVAAQTLPNITHLLLGETSTRQASRLIAGTALGKGWSLPLELNTVHRLDERLTRLKPMKDVTTKEAAIYCHLRGLSGWTRNERRWELAGPKGKRDARGKGAVSSLEQLTEHFIAGLSVTHPATVSTINRTGDKLVYPGLGKGNIPDCPVCQLPVDPSALQWKSRTALTSLPNKILPGSTAPVSAPADRADGVTRSHHMIEAQPWTGDGPHDNLAPLLCYGCLTTFTPPTVVSKAVKAEAKPVELPIWISDNIARARKEVGRGEMRQQIGEFLLDGQE</sequence>
<keyword evidence="5" id="KW-1185">Reference proteome</keyword>
<evidence type="ECO:0000256" key="2">
    <source>
        <dbReference type="ARBA" id="ARBA00022694"/>
    </source>
</evidence>
<evidence type="ECO:0000256" key="3">
    <source>
        <dbReference type="HAMAP-Rule" id="MF_03054"/>
    </source>
</evidence>
<dbReference type="EMBL" id="KI669512">
    <property type="protein sequence ID" value="OCF31919.1"/>
    <property type="molecule type" value="Genomic_DNA"/>
</dbReference>
<dbReference type="GO" id="GO:0016779">
    <property type="term" value="F:nucleotidyltransferase activity"/>
    <property type="evidence" value="ECO:0007669"/>
    <property type="project" value="UniProtKB-UniRule"/>
</dbReference>
<dbReference type="GO" id="GO:0005829">
    <property type="term" value="C:cytosol"/>
    <property type="evidence" value="ECO:0007669"/>
    <property type="project" value="TreeGrafter"/>
</dbReference>
<dbReference type="PANTHER" id="PTHR20882">
    <property type="entry name" value="CYTOPLASMIC TRNA 2-THIOLATION PROTEIN 2"/>
    <property type="match status" value="1"/>
</dbReference>